<dbReference type="GO" id="GO:0005768">
    <property type="term" value="C:endosome"/>
    <property type="evidence" value="ECO:0007669"/>
    <property type="project" value="TreeGrafter"/>
</dbReference>
<evidence type="ECO:0000313" key="6">
    <source>
        <dbReference type="Proteomes" id="UP000281549"/>
    </source>
</evidence>
<reference evidence="6" key="1">
    <citation type="journal article" date="2018" name="Nat. Microbiol.">
        <title>Leveraging single-cell genomics to expand the fungal tree of life.</title>
        <authorList>
            <person name="Ahrendt S.R."/>
            <person name="Quandt C.A."/>
            <person name="Ciobanu D."/>
            <person name="Clum A."/>
            <person name="Salamov A."/>
            <person name="Andreopoulos B."/>
            <person name="Cheng J.F."/>
            <person name="Woyke T."/>
            <person name="Pelin A."/>
            <person name="Henrissat B."/>
            <person name="Reynolds N.K."/>
            <person name="Benny G.L."/>
            <person name="Smith M.E."/>
            <person name="James T.Y."/>
            <person name="Grigoriev I.V."/>
        </authorList>
    </citation>
    <scope>NUCLEOTIDE SEQUENCE [LARGE SCALE GENOMIC DNA]</scope>
    <source>
        <strain evidence="6">CSF55</strain>
    </source>
</reference>
<organism evidence="5 6">
    <name type="scientific">Rozella allomycis (strain CSF55)</name>
    <dbReference type="NCBI Taxonomy" id="988480"/>
    <lineage>
        <taxon>Eukaryota</taxon>
        <taxon>Fungi</taxon>
        <taxon>Fungi incertae sedis</taxon>
        <taxon>Cryptomycota</taxon>
        <taxon>Cryptomycota incertae sedis</taxon>
        <taxon>Rozella</taxon>
    </lineage>
</organism>
<sequence>MSLDFKKESRYKKYVLSVDRILGSFETDVKEWPDIITFLTRLQKCILANDGIPSVPRKRLIFKRLSQCLNGALPAGVHQKTLEVYEVVLGRVSECKLVDNFGMGCFVDLIVRGVYMYAFLGFYGYASMNVKPLWLSVMEKYVVCLGGKIGYCMRNVILSLFGGMEEEGSEYFEKTVELMNELKRSGGSFYDGVWEAIEMNESHRIGGYNYVNKNGDSENEEEEEKSIKGDEKEILIETLKRMIRDKSKMIRGYKVMISLMDKSEIGNILIKEIFYESISNLMRIKKEEEFEIILQTANMFYEICDTFEIWEMLFQKLKNISNEFYLEFEFIFDHLKIFDDEAI</sequence>
<keyword evidence="1" id="KW-0813">Transport</keyword>
<dbReference type="PANTHER" id="PTHR14042">
    <property type="entry name" value="DOPEY-RELATED"/>
    <property type="match status" value="1"/>
</dbReference>
<proteinExistence type="inferred from homology"/>
<name>A0A4P9YCG9_ROZAC</name>
<evidence type="ECO:0000256" key="2">
    <source>
        <dbReference type="ARBA" id="ARBA00022927"/>
    </source>
</evidence>
<dbReference type="InterPro" id="IPR007249">
    <property type="entry name" value="DOP1_N"/>
</dbReference>
<dbReference type="AlphaFoldDB" id="A0A4P9YCG9"/>
<dbReference type="GO" id="GO:0006895">
    <property type="term" value="P:Golgi to endosome transport"/>
    <property type="evidence" value="ECO:0007669"/>
    <property type="project" value="InterPro"/>
</dbReference>
<comment type="similarity">
    <text evidence="3">Belongs to the DOP1 family.</text>
</comment>
<dbReference type="GO" id="GO:0005802">
    <property type="term" value="C:trans-Golgi network"/>
    <property type="evidence" value="ECO:0007669"/>
    <property type="project" value="TreeGrafter"/>
</dbReference>
<feature type="non-terminal residue" evidence="5">
    <location>
        <position position="343"/>
    </location>
</feature>
<dbReference type="Proteomes" id="UP000281549">
    <property type="component" value="Unassembled WGS sequence"/>
</dbReference>
<evidence type="ECO:0000256" key="3">
    <source>
        <dbReference type="ARBA" id="ARBA00046326"/>
    </source>
</evidence>
<gene>
    <name evidence="5" type="ORF">ROZALSC1DRAFT_25138</name>
</gene>
<accession>A0A4P9YCG9</accession>
<feature type="domain" description="DOP1 N-terminal" evidence="4">
    <location>
        <begin position="9"/>
        <end position="250"/>
    </location>
</feature>
<keyword evidence="2" id="KW-0653">Protein transport</keyword>
<evidence type="ECO:0000313" key="5">
    <source>
        <dbReference type="EMBL" id="RKP16552.1"/>
    </source>
</evidence>
<dbReference type="GO" id="GO:0015031">
    <property type="term" value="P:protein transport"/>
    <property type="evidence" value="ECO:0007669"/>
    <property type="project" value="UniProtKB-KW"/>
</dbReference>
<dbReference type="Pfam" id="PF04118">
    <property type="entry name" value="Dopey_N"/>
    <property type="match status" value="1"/>
</dbReference>
<evidence type="ECO:0000259" key="4">
    <source>
        <dbReference type="Pfam" id="PF04118"/>
    </source>
</evidence>
<evidence type="ECO:0000256" key="1">
    <source>
        <dbReference type="ARBA" id="ARBA00022448"/>
    </source>
</evidence>
<protein>
    <recommendedName>
        <fullName evidence="4">DOP1 N-terminal domain-containing protein</fullName>
    </recommendedName>
</protein>
<dbReference type="InterPro" id="IPR040314">
    <property type="entry name" value="DOP1"/>
</dbReference>
<dbReference type="PANTHER" id="PTHR14042:SF24">
    <property type="entry name" value="PROTEIN DOPEY-1 HOMOLOG"/>
    <property type="match status" value="1"/>
</dbReference>
<dbReference type="EMBL" id="ML006424">
    <property type="protein sequence ID" value="RKP16552.1"/>
    <property type="molecule type" value="Genomic_DNA"/>
</dbReference>
<dbReference type="GO" id="GO:0005829">
    <property type="term" value="C:cytosol"/>
    <property type="evidence" value="ECO:0007669"/>
    <property type="project" value="GOC"/>
</dbReference>